<dbReference type="InterPro" id="IPR040054">
    <property type="entry name" value="MRPS18B"/>
</dbReference>
<dbReference type="WBParaSite" id="EVEC_0000477701-mRNA-1">
    <property type="protein sequence ID" value="EVEC_0000477701-mRNA-1"/>
    <property type="gene ID" value="EVEC_0000477701"/>
</dbReference>
<dbReference type="GO" id="GO:0003735">
    <property type="term" value="F:structural constituent of ribosome"/>
    <property type="evidence" value="ECO:0007669"/>
    <property type="project" value="InterPro"/>
</dbReference>
<dbReference type="AlphaFoldDB" id="A0A0N4V3X5"/>
<gene>
    <name evidence="1" type="ORF">EVEC_LOCUS4485</name>
</gene>
<dbReference type="STRING" id="51028.A0A0N4V3X5"/>
<evidence type="ECO:0000313" key="2">
    <source>
        <dbReference type="Proteomes" id="UP000274131"/>
    </source>
</evidence>
<evidence type="ECO:0000313" key="1">
    <source>
        <dbReference type="EMBL" id="VDD89734.1"/>
    </source>
</evidence>
<reference evidence="3" key="1">
    <citation type="submission" date="2017-02" db="UniProtKB">
        <authorList>
            <consortium name="WormBaseParasite"/>
        </authorList>
    </citation>
    <scope>IDENTIFICATION</scope>
</reference>
<dbReference type="PANTHER" id="PTHR13329:SF2">
    <property type="entry name" value="SMALL RIBOSOMAL SUBUNIT PROTEIN MS40"/>
    <property type="match status" value="1"/>
</dbReference>
<dbReference type="GO" id="GO:0032543">
    <property type="term" value="P:mitochondrial translation"/>
    <property type="evidence" value="ECO:0007669"/>
    <property type="project" value="InterPro"/>
</dbReference>
<proteinExistence type="predicted"/>
<dbReference type="Proteomes" id="UP000274131">
    <property type="component" value="Unassembled WGS sequence"/>
</dbReference>
<dbReference type="EMBL" id="UXUI01007871">
    <property type="protein sequence ID" value="VDD89734.1"/>
    <property type="molecule type" value="Genomic_DNA"/>
</dbReference>
<dbReference type="OrthoDB" id="21463at2759"/>
<dbReference type="InterPro" id="IPR036870">
    <property type="entry name" value="Ribosomal_bS18_sf"/>
</dbReference>
<evidence type="ECO:0000313" key="3">
    <source>
        <dbReference type="WBParaSite" id="EVEC_0000477701-mRNA-1"/>
    </source>
</evidence>
<keyword evidence="2" id="KW-1185">Reference proteome</keyword>
<dbReference type="SUPFAM" id="SSF46911">
    <property type="entry name" value="Ribosomal protein S18"/>
    <property type="match status" value="1"/>
</dbReference>
<accession>A0A0N4V3X5</accession>
<reference evidence="1 2" key="2">
    <citation type="submission" date="2018-10" db="EMBL/GenBank/DDBJ databases">
        <authorList>
            <consortium name="Pathogen Informatics"/>
        </authorList>
    </citation>
    <scope>NUCLEOTIDE SEQUENCE [LARGE SCALE GENOMIC DNA]</scope>
</reference>
<sequence length="253" mass="29808">MVHSKLGCYDGAFLSTTSKLRLPNNAQEIENAAEGEQNEVNEEIVEATGYAFNHVEKKKSLIKPEHTLAEQIAYMRSKAYQNAYKGKPVHAWYRRNYKGQAIFQPPPRLRCLDKDKKFRTNNACPICRDEYLFFDYRNPELIMQFLKSGTAEPLPLLQTGLCFEQYHNLRAQLLKAKEHGTIKFCVPFRNFDYKVWYSWWDGPEHVPVYRGSTGETLHRLYPDPLVIFPTHSRDFNNNWDQWWERYTFAVKGK</sequence>
<organism evidence="3">
    <name type="scientific">Enterobius vermicularis</name>
    <name type="common">Human pinworm</name>
    <dbReference type="NCBI Taxonomy" id="51028"/>
    <lineage>
        <taxon>Eukaryota</taxon>
        <taxon>Metazoa</taxon>
        <taxon>Ecdysozoa</taxon>
        <taxon>Nematoda</taxon>
        <taxon>Chromadorea</taxon>
        <taxon>Rhabditida</taxon>
        <taxon>Spirurina</taxon>
        <taxon>Oxyuridomorpha</taxon>
        <taxon>Oxyuroidea</taxon>
        <taxon>Oxyuridae</taxon>
        <taxon>Enterobius</taxon>
    </lineage>
</organism>
<name>A0A0N4V3X5_ENTVE</name>
<dbReference type="PANTHER" id="PTHR13329">
    <property type="entry name" value="MITOCHONDRIAL RIBOSOMAL PROTEIN S18B"/>
    <property type="match status" value="1"/>
</dbReference>
<protein>
    <submittedName>
        <fullName evidence="3">28S ribosomal protein S18b, mitochondrial</fullName>
    </submittedName>
</protein>
<dbReference type="Gene3D" id="4.10.640.10">
    <property type="entry name" value="Ribosomal protein S18"/>
    <property type="match status" value="1"/>
</dbReference>
<dbReference type="GO" id="GO:0005739">
    <property type="term" value="C:mitochondrion"/>
    <property type="evidence" value="ECO:0007669"/>
    <property type="project" value="TreeGrafter"/>
</dbReference>